<gene>
    <name evidence="1" type="ORF">GO738_04395</name>
</gene>
<keyword evidence="2" id="KW-1185">Reference proteome</keyword>
<organism evidence="1 2">
    <name type="scientific">Gordonibacter urolithinfaciens</name>
    <dbReference type="NCBI Taxonomy" id="1335613"/>
    <lineage>
        <taxon>Bacteria</taxon>
        <taxon>Bacillati</taxon>
        <taxon>Actinomycetota</taxon>
        <taxon>Coriobacteriia</taxon>
        <taxon>Eggerthellales</taxon>
        <taxon>Eggerthellaceae</taxon>
        <taxon>Gordonibacter</taxon>
    </lineage>
</organism>
<dbReference type="Proteomes" id="UP000468327">
    <property type="component" value="Unassembled WGS sequence"/>
</dbReference>
<protein>
    <submittedName>
        <fullName evidence="1">Uncharacterized protein</fullName>
    </submittedName>
</protein>
<evidence type="ECO:0000313" key="1">
    <source>
        <dbReference type="EMBL" id="MVN14600.1"/>
    </source>
</evidence>
<name>A0A6N8IGT5_9ACTN</name>
<sequence>MKTVANACFVSAKHEEFETKGKTVAFQRVVLMAPDDDDTISLTAPADVDFSGCKRMQVYNFVFNVYKDYKGYLKAKVIGFQA</sequence>
<dbReference type="RefSeq" id="WP_157005964.1">
    <property type="nucleotide sequence ID" value="NZ_DBEZYS010000079.1"/>
</dbReference>
<proteinExistence type="predicted"/>
<accession>A0A6N8IGT5</accession>
<dbReference type="AlphaFoldDB" id="A0A6N8IGT5"/>
<comment type="caution">
    <text evidence="1">The sequence shown here is derived from an EMBL/GenBank/DDBJ whole genome shotgun (WGS) entry which is preliminary data.</text>
</comment>
<evidence type="ECO:0000313" key="2">
    <source>
        <dbReference type="Proteomes" id="UP000468327"/>
    </source>
</evidence>
<reference evidence="1 2" key="1">
    <citation type="submission" date="2019-11" db="EMBL/GenBank/DDBJ databases">
        <title>Whole genome shotgun sequencing (WGS) data from Adlercreutzia equolifaciens ResAG-91, Eggerthella lenta MRI-F36, MRI-F37, MRI-F40, ResAG-49, ResAG-88, ResAG-121, ResAG-145, and Gordonibacter sp. ResAG-5, ResAG-26, ResAG-43, ResAG-50, ResAG-59.</title>
        <authorList>
            <person name="Stoll D.A."/>
            <person name="Danylec N."/>
            <person name="Franz C.M.A.P."/>
            <person name="Huch M."/>
        </authorList>
    </citation>
    <scope>NUCLEOTIDE SEQUENCE [LARGE SCALE GENOMIC DNA]</scope>
    <source>
        <strain evidence="1 2">ResAG-59</strain>
    </source>
</reference>
<dbReference type="EMBL" id="WPOC01000005">
    <property type="protein sequence ID" value="MVN14600.1"/>
    <property type="molecule type" value="Genomic_DNA"/>
</dbReference>